<dbReference type="CDD" id="cd06530">
    <property type="entry name" value="S26_SPase_I"/>
    <property type="match status" value="1"/>
</dbReference>
<dbReference type="PROSITE" id="PS00760">
    <property type="entry name" value="SPASE_I_2"/>
    <property type="match status" value="1"/>
</dbReference>
<dbReference type="GO" id="GO:0016020">
    <property type="term" value="C:membrane"/>
    <property type="evidence" value="ECO:0007669"/>
    <property type="project" value="UniProtKB-SubCell"/>
</dbReference>
<comment type="similarity">
    <text evidence="2 7">Belongs to the peptidase S26 family.</text>
</comment>
<dbReference type="InterPro" id="IPR036286">
    <property type="entry name" value="LexA/Signal_pep-like_sf"/>
</dbReference>
<keyword evidence="7" id="KW-0472">Membrane</keyword>
<reference evidence="9 10" key="1">
    <citation type="submission" date="2018-10" db="EMBL/GenBank/DDBJ databases">
        <title>Parasedimentitalea marina sp. nov., a psychrophilic bacterium isolated from deep seawater of the New Britain Trench.</title>
        <authorList>
            <person name="Cao J."/>
        </authorList>
    </citation>
    <scope>NUCLEOTIDE SEQUENCE [LARGE SCALE GENOMIC DNA]</scope>
    <source>
        <strain evidence="9 10">W43</strain>
    </source>
</reference>
<dbReference type="Proteomes" id="UP000283063">
    <property type="component" value="Chromosome"/>
</dbReference>
<feature type="transmembrane region" description="Helical" evidence="7">
    <location>
        <begin position="117"/>
        <end position="137"/>
    </location>
</feature>
<evidence type="ECO:0000313" key="10">
    <source>
        <dbReference type="Proteomes" id="UP000283063"/>
    </source>
</evidence>
<dbReference type="PROSITE" id="PS00761">
    <property type="entry name" value="SPASE_I_3"/>
    <property type="match status" value="1"/>
</dbReference>
<evidence type="ECO:0000256" key="2">
    <source>
        <dbReference type="ARBA" id="ARBA00009370"/>
    </source>
</evidence>
<dbReference type="OrthoDB" id="9815782at2"/>
<feature type="active site" evidence="6">
    <location>
        <position position="141"/>
    </location>
</feature>
<dbReference type="InterPro" id="IPR019757">
    <property type="entry name" value="Pept_S26A_signal_pept_1_Lys-AS"/>
</dbReference>
<evidence type="ECO:0000313" key="9">
    <source>
        <dbReference type="EMBL" id="AZV79264.1"/>
    </source>
</evidence>
<comment type="catalytic activity">
    <reaction evidence="1 7">
        <text>Cleavage of hydrophobic, N-terminal signal or leader sequences from secreted and periplasmic proteins.</text>
        <dbReference type="EC" id="3.4.21.89"/>
    </reaction>
</comment>
<organism evidence="9 10">
    <name type="scientific">Parasedimentitalea marina</name>
    <dbReference type="NCBI Taxonomy" id="2483033"/>
    <lineage>
        <taxon>Bacteria</taxon>
        <taxon>Pseudomonadati</taxon>
        <taxon>Pseudomonadota</taxon>
        <taxon>Alphaproteobacteria</taxon>
        <taxon>Rhodobacterales</taxon>
        <taxon>Paracoccaceae</taxon>
        <taxon>Parasedimentitalea</taxon>
    </lineage>
</organism>
<dbReference type="InterPro" id="IPR000223">
    <property type="entry name" value="Pept_S26A_signal_pept_1"/>
</dbReference>
<dbReference type="NCBIfam" id="TIGR02227">
    <property type="entry name" value="sigpep_I_bact"/>
    <property type="match status" value="1"/>
</dbReference>
<keyword evidence="10" id="KW-1185">Reference proteome</keyword>
<evidence type="ECO:0000256" key="7">
    <source>
        <dbReference type="RuleBase" id="RU362042"/>
    </source>
</evidence>
<dbReference type="AlphaFoldDB" id="A0A3T0N5G4"/>
<accession>A0A3T0N5G4</accession>
<dbReference type="Gene3D" id="2.10.109.10">
    <property type="entry name" value="Umud Fragment, subunit A"/>
    <property type="match status" value="1"/>
</dbReference>
<dbReference type="Pfam" id="PF10502">
    <property type="entry name" value="Peptidase_S26"/>
    <property type="match status" value="1"/>
</dbReference>
<feature type="transmembrane region" description="Helical" evidence="7">
    <location>
        <begin position="45"/>
        <end position="64"/>
    </location>
</feature>
<evidence type="ECO:0000256" key="3">
    <source>
        <dbReference type="ARBA" id="ARBA00013208"/>
    </source>
</evidence>
<evidence type="ECO:0000256" key="6">
    <source>
        <dbReference type="PIRSR" id="PIRSR600223-1"/>
    </source>
</evidence>
<evidence type="ECO:0000259" key="8">
    <source>
        <dbReference type="Pfam" id="PF10502"/>
    </source>
</evidence>
<comment type="caution">
    <text evidence="7">Lacks conserved residue(s) required for the propagation of feature annotation.</text>
</comment>
<keyword evidence="5 7" id="KW-0378">Hydrolase</keyword>
<dbReference type="KEGG" id="sedi:EBB79_16175"/>
<comment type="subcellular location">
    <subcellularLocation>
        <location evidence="7">Membrane</location>
        <topology evidence="7">Single-pass type II membrane protein</topology>
    </subcellularLocation>
</comment>
<dbReference type="EC" id="3.4.21.89" evidence="3 7"/>
<protein>
    <recommendedName>
        <fullName evidence="4 7">Signal peptidase I</fullName>
        <ecNumber evidence="3 7">3.4.21.89</ecNumber>
    </recommendedName>
</protein>
<feature type="transmembrane region" description="Helical" evidence="7">
    <location>
        <begin position="76"/>
        <end position="96"/>
    </location>
</feature>
<dbReference type="PANTHER" id="PTHR43390:SF1">
    <property type="entry name" value="CHLOROPLAST PROCESSING PEPTIDASE"/>
    <property type="match status" value="1"/>
</dbReference>
<proteinExistence type="inferred from homology"/>
<feature type="domain" description="Peptidase S26" evidence="8">
    <location>
        <begin position="115"/>
        <end position="317"/>
    </location>
</feature>
<feature type="active site" evidence="6">
    <location>
        <position position="182"/>
    </location>
</feature>
<dbReference type="GO" id="GO:0009003">
    <property type="term" value="F:signal peptidase activity"/>
    <property type="evidence" value="ECO:0007669"/>
    <property type="project" value="UniProtKB-EC"/>
</dbReference>
<dbReference type="PRINTS" id="PR00727">
    <property type="entry name" value="LEADERPTASE"/>
</dbReference>
<evidence type="ECO:0000256" key="1">
    <source>
        <dbReference type="ARBA" id="ARBA00000677"/>
    </source>
</evidence>
<name>A0A3T0N5G4_9RHOB</name>
<dbReference type="PANTHER" id="PTHR43390">
    <property type="entry name" value="SIGNAL PEPTIDASE I"/>
    <property type="match status" value="1"/>
</dbReference>
<dbReference type="GO" id="GO:0006465">
    <property type="term" value="P:signal peptide processing"/>
    <property type="evidence" value="ECO:0007669"/>
    <property type="project" value="InterPro"/>
</dbReference>
<dbReference type="SUPFAM" id="SSF51306">
    <property type="entry name" value="LexA/Signal peptidase"/>
    <property type="match status" value="1"/>
</dbReference>
<gene>
    <name evidence="9" type="primary">lepB</name>
    <name evidence="9" type="ORF">EBB79_16175</name>
</gene>
<dbReference type="InterPro" id="IPR008523">
    <property type="entry name" value="DUF805"/>
</dbReference>
<keyword evidence="7" id="KW-0645">Protease</keyword>
<dbReference type="Pfam" id="PF05656">
    <property type="entry name" value="DUF805"/>
    <property type="match status" value="1"/>
</dbReference>
<keyword evidence="7" id="KW-0812">Transmembrane</keyword>
<dbReference type="GO" id="GO:0004252">
    <property type="term" value="F:serine-type endopeptidase activity"/>
    <property type="evidence" value="ECO:0007669"/>
    <property type="project" value="InterPro"/>
</dbReference>
<feature type="transmembrane region" description="Helical" evidence="7">
    <location>
        <begin position="20"/>
        <end position="38"/>
    </location>
</feature>
<dbReference type="EMBL" id="CP033219">
    <property type="protein sequence ID" value="AZV79264.1"/>
    <property type="molecule type" value="Genomic_DNA"/>
</dbReference>
<evidence type="ECO:0000256" key="5">
    <source>
        <dbReference type="ARBA" id="ARBA00022801"/>
    </source>
</evidence>
<dbReference type="InterPro" id="IPR019758">
    <property type="entry name" value="Pept_S26A_signal_pept_1_CS"/>
</dbReference>
<evidence type="ECO:0000256" key="4">
    <source>
        <dbReference type="ARBA" id="ARBA00019232"/>
    </source>
</evidence>
<sequence>MIRDLVNPFDWSGVVYRRTYWIALCLYFSIALGCLYLRSQGQAEAWAFVTTLAVLQLLIWSVLVRRLHDMGRSGTWSLLFLVPFVSALAALWLGSIRSKPHQASRWIKKPIHLIGQSLLIAVIALGLSRAFWAPYWIPFGSMKPTLLVGDFIIVSLINEADSLQRGDVVIFRHPTNNMEFIKRLIGLPGDTVQVQNGHLHINGTAVGIENAGEFEEPMIRQRPLSHFPRCANGSVGRGAVCLKSQFIETLPDGSQHRILDITNQRVDHTGLFRVPENHYFVMGDNRDNSTDSRIPQPAGGIGFVPKANLVGRVDLVLFSSAGSSLAQFWTWRKDRFFMWVD</sequence>
<keyword evidence="7" id="KW-1133">Transmembrane helix</keyword>
<dbReference type="InterPro" id="IPR019533">
    <property type="entry name" value="Peptidase_S26"/>
</dbReference>
<dbReference type="PROSITE" id="PS51257">
    <property type="entry name" value="PROKAR_LIPOPROTEIN"/>
    <property type="match status" value="1"/>
</dbReference>